<dbReference type="Proteomes" id="UP000821865">
    <property type="component" value="Chromosome 1"/>
</dbReference>
<gene>
    <name evidence="1" type="ORF">HPB49_019470</name>
</gene>
<protein>
    <submittedName>
        <fullName evidence="1">Uncharacterized protein</fullName>
    </submittedName>
</protein>
<proteinExistence type="predicted"/>
<accession>A0ACB8E1Q6</accession>
<reference evidence="1" key="1">
    <citation type="submission" date="2020-05" db="EMBL/GenBank/DDBJ databases">
        <title>Large-scale comparative analyses of tick genomes elucidate their genetic diversity and vector capacities.</title>
        <authorList>
            <person name="Jia N."/>
            <person name="Wang J."/>
            <person name="Shi W."/>
            <person name="Du L."/>
            <person name="Sun Y."/>
            <person name="Zhan W."/>
            <person name="Jiang J."/>
            <person name="Wang Q."/>
            <person name="Zhang B."/>
            <person name="Ji P."/>
            <person name="Sakyi L.B."/>
            <person name="Cui X."/>
            <person name="Yuan T."/>
            <person name="Jiang B."/>
            <person name="Yang W."/>
            <person name="Lam T.T.-Y."/>
            <person name="Chang Q."/>
            <person name="Ding S."/>
            <person name="Wang X."/>
            <person name="Zhu J."/>
            <person name="Ruan X."/>
            <person name="Zhao L."/>
            <person name="Wei J."/>
            <person name="Que T."/>
            <person name="Du C."/>
            <person name="Cheng J."/>
            <person name="Dai P."/>
            <person name="Han X."/>
            <person name="Huang E."/>
            <person name="Gao Y."/>
            <person name="Liu J."/>
            <person name="Shao H."/>
            <person name="Ye R."/>
            <person name="Li L."/>
            <person name="Wei W."/>
            <person name="Wang X."/>
            <person name="Wang C."/>
            <person name="Yang T."/>
            <person name="Huo Q."/>
            <person name="Li W."/>
            <person name="Guo W."/>
            <person name="Chen H."/>
            <person name="Zhou L."/>
            <person name="Ni X."/>
            <person name="Tian J."/>
            <person name="Zhou Y."/>
            <person name="Sheng Y."/>
            <person name="Liu T."/>
            <person name="Pan Y."/>
            <person name="Xia L."/>
            <person name="Li J."/>
            <person name="Zhao F."/>
            <person name="Cao W."/>
        </authorList>
    </citation>
    <scope>NUCLEOTIDE SEQUENCE</scope>
    <source>
        <strain evidence="1">Dsil-2018</strain>
    </source>
</reference>
<keyword evidence="2" id="KW-1185">Reference proteome</keyword>
<evidence type="ECO:0000313" key="2">
    <source>
        <dbReference type="Proteomes" id="UP000821865"/>
    </source>
</evidence>
<sequence length="497" mass="49149">MASSSDSSDHQTGATMRTAFIVFAVLASSVLAEDSKKAAKKNETAVEGRGLFLGSNNGFPGCPPCPCGYGGGAGGLTAPGLSHGGGAGHGAAGISAGSGLGLQHGAAGGTHGVRISPAAGAASAGLGGVGVGPSGGSSPSLTPGAGVATEVVGAAAGIGAGPVVGPVGGAGVVGTPVVGGPGIEAGVGAGHQSAASGHSGFQTGSGFANKAGGQKAGQGSFAYNVGGSDSSSYGHSSSYGDSKSFGLSSNEGFKRAQGQGSHGSAFNKQAAGSEASSHSSGVKTKDAQGVAKYSRICNEAESGFWTVEYTLRRFLPDGNASRVRWGCWLNWLKLHALSSAPVSAPTDRRGESTLVSASQDKPVVPKYPRVNMARKLFVLAALVAVAAMVYAEEEKKEDVEGRIGFGGGYGQSAGGSNYGFNRGQSGFNQGSGGFDSANRYNNVQGFRNRDGYRTNQGYDRNSFNRYGSGGAGFNTGFNRGAGGSFNQHGSQGGGFLG</sequence>
<name>A0ACB8E1Q6_DERSI</name>
<organism evidence="1 2">
    <name type="scientific">Dermacentor silvarum</name>
    <name type="common">Tick</name>
    <dbReference type="NCBI Taxonomy" id="543639"/>
    <lineage>
        <taxon>Eukaryota</taxon>
        <taxon>Metazoa</taxon>
        <taxon>Ecdysozoa</taxon>
        <taxon>Arthropoda</taxon>
        <taxon>Chelicerata</taxon>
        <taxon>Arachnida</taxon>
        <taxon>Acari</taxon>
        <taxon>Parasitiformes</taxon>
        <taxon>Ixodida</taxon>
        <taxon>Ixodoidea</taxon>
        <taxon>Ixodidae</taxon>
        <taxon>Rhipicephalinae</taxon>
        <taxon>Dermacentor</taxon>
    </lineage>
</organism>
<evidence type="ECO:0000313" key="1">
    <source>
        <dbReference type="EMBL" id="KAH7980817.1"/>
    </source>
</evidence>
<comment type="caution">
    <text evidence="1">The sequence shown here is derived from an EMBL/GenBank/DDBJ whole genome shotgun (WGS) entry which is preliminary data.</text>
</comment>
<dbReference type="EMBL" id="CM023470">
    <property type="protein sequence ID" value="KAH7980817.1"/>
    <property type="molecule type" value="Genomic_DNA"/>
</dbReference>